<dbReference type="OrthoDB" id="9804765at2"/>
<name>A0A2S2BVD8_9NOCA</name>
<dbReference type="PANTHER" id="PTHR38460">
    <property type="entry name" value="TAUTOMERASE YOLI-RELATED"/>
    <property type="match status" value="1"/>
</dbReference>
<protein>
    <recommendedName>
        <fullName evidence="3">Tautomerase</fullName>
    </recommendedName>
</protein>
<dbReference type="SUPFAM" id="SSF55331">
    <property type="entry name" value="Tautomerase/MIF"/>
    <property type="match status" value="1"/>
</dbReference>
<evidence type="ECO:0000313" key="2">
    <source>
        <dbReference type="Proteomes" id="UP000245711"/>
    </source>
</evidence>
<evidence type="ECO:0008006" key="3">
    <source>
        <dbReference type="Google" id="ProtNLM"/>
    </source>
</evidence>
<dbReference type="Pfam" id="PF14552">
    <property type="entry name" value="Tautomerase_2"/>
    <property type="match status" value="1"/>
</dbReference>
<dbReference type="EMBL" id="CP021354">
    <property type="protein sequence ID" value="AWK72529.1"/>
    <property type="molecule type" value="Genomic_DNA"/>
</dbReference>
<evidence type="ECO:0000313" key="1">
    <source>
        <dbReference type="EMBL" id="AWK72529.1"/>
    </source>
</evidence>
<dbReference type="RefSeq" id="WP_109329711.1">
    <property type="nucleotide sequence ID" value="NZ_CP021354.1"/>
</dbReference>
<accession>A0A2S2BVD8</accession>
<gene>
    <name evidence="1" type="ORF">CBI38_14100</name>
</gene>
<dbReference type="InterPro" id="IPR014347">
    <property type="entry name" value="Tautomerase/MIF_sf"/>
</dbReference>
<dbReference type="Proteomes" id="UP000245711">
    <property type="component" value="Chromosome"/>
</dbReference>
<dbReference type="AlphaFoldDB" id="A0A2S2BVD8"/>
<proteinExistence type="predicted"/>
<dbReference type="InterPro" id="IPR037479">
    <property type="entry name" value="Tauto_MSAD"/>
</dbReference>
<dbReference type="PANTHER" id="PTHR38460:SF1">
    <property type="entry name" value="TAUTOMERASE YOLI-RELATED"/>
    <property type="match status" value="1"/>
</dbReference>
<dbReference type="KEGG" id="roz:CBI38_14100"/>
<sequence>MPVVEIFMRRGRTPAEIQMITDTLHDALVEAYEVPRGDRFQIVHQLEPHEFVFDAHFMGLRSEKFLLVRVTGGRDRSALTKRKLYSLIADNVERHGAVARNDVFVIVNNVQPTDFSVSNGHPFDQASLGLPPTTHA</sequence>
<reference evidence="1 2" key="1">
    <citation type="submission" date="2017-05" db="EMBL/GenBank/DDBJ databases">
        <title>Isolation of Rhodococcus sp. S2-17 biodegrading of BP-3.</title>
        <authorList>
            <person name="Lee Y."/>
            <person name="Kim K.H."/>
            <person name="Chun B.H."/>
            <person name="Jung H.S."/>
            <person name="Jeon C.O."/>
        </authorList>
    </citation>
    <scope>NUCLEOTIDE SEQUENCE [LARGE SCALE GENOMIC DNA]</scope>
    <source>
        <strain evidence="1 2">S2-17</strain>
    </source>
</reference>
<dbReference type="Gene3D" id="3.30.429.10">
    <property type="entry name" value="Macrophage Migration Inhibitory Factor"/>
    <property type="match status" value="1"/>
</dbReference>
<keyword evidence="2" id="KW-1185">Reference proteome</keyword>
<organism evidence="1 2">
    <name type="scientific">Rhodococcus oxybenzonivorans</name>
    <dbReference type="NCBI Taxonomy" id="1990687"/>
    <lineage>
        <taxon>Bacteria</taxon>
        <taxon>Bacillati</taxon>
        <taxon>Actinomycetota</taxon>
        <taxon>Actinomycetes</taxon>
        <taxon>Mycobacteriales</taxon>
        <taxon>Nocardiaceae</taxon>
        <taxon>Rhodococcus</taxon>
    </lineage>
</organism>